<feature type="region of interest" description="Disordered" evidence="1">
    <location>
        <begin position="33"/>
        <end position="66"/>
    </location>
</feature>
<feature type="compositionally biased region" description="Basic and acidic residues" evidence="1">
    <location>
        <begin position="335"/>
        <end position="345"/>
    </location>
</feature>
<dbReference type="PANTHER" id="PTHR46872">
    <property type="entry name" value="DNA BINDING PROTEIN"/>
    <property type="match status" value="1"/>
</dbReference>
<evidence type="ECO:0000313" key="3">
    <source>
        <dbReference type="Proteomes" id="UP001154282"/>
    </source>
</evidence>
<dbReference type="CDD" id="cd00167">
    <property type="entry name" value="SANT"/>
    <property type="match status" value="1"/>
</dbReference>
<proteinExistence type="predicted"/>
<feature type="compositionally biased region" description="Acidic residues" evidence="1">
    <location>
        <begin position="346"/>
        <end position="362"/>
    </location>
</feature>
<feature type="region of interest" description="Disordered" evidence="1">
    <location>
        <begin position="295"/>
        <end position="365"/>
    </location>
</feature>
<sequence length="571" mass="63295">MGYKRLFDDTDFQELPSKQARQLDFSTRSTQFAENLPYMSSPKKPDSSVNQDNRNGKPLRHEASENAVVPKNCTDEDVSFKVAACSSLSPQYPDYRGLWEFIPFSNLYIPYFDRFPRKQVPLGQNHQAIIPPLCSNVEKHKKGAEGLSEPDALLMSSDDEKKLMGTCILPMPDTECFSPDQVGVSGSNCCCLDSGSLRCVQQHVSESRDKLKKSLGHENFSSLGFNNMGEEVAWKWTEDEERLFRAVIYSNPASSGQNFWNHLTQVFPARSMDEIVSYYFNVFMLRKRASQNRSEVLDVDSDDDELHGIDVGSYEGEEDSEEEEEGSGVESPVEDYSRQLNRGEDIVTEDDDDDDDDDDDGDGSSHMGNCCYGDFTGDENSGGVDYVSEGAPCGNKSFSGNMYDSVFKHAPEKHDDDQTAIQDDSCTSFEFQADKDDPCYHLTGEGEAAALHGSGVDNVYAKSCSSGGQLDACSYMMDVVPILDFHNDEVLYRLYSSPEKRPAEDVAGDYMVQDYSCMPSEPVGVAVEDGGTENGVVSGKVDSGCSDAMDLIPMLDFRDEKAWDAIFPGSV</sequence>
<dbReference type="InterPro" id="IPR001005">
    <property type="entry name" value="SANT/Myb"/>
</dbReference>
<dbReference type="AlphaFoldDB" id="A0AAV0I1L9"/>
<dbReference type="PANTHER" id="PTHR46872:SF5">
    <property type="entry name" value="MYB-LIKE DOMAIN-CONTAINING PROTEIN"/>
    <property type="match status" value="1"/>
</dbReference>
<accession>A0AAV0I1L9</accession>
<feature type="compositionally biased region" description="Acidic residues" evidence="1">
    <location>
        <begin position="315"/>
        <end position="327"/>
    </location>
</feature>
<gene>
    <name evidence="2" type="ORF">LITE_LOCUS6892</name>
</gene>
<evidence type="ECO:0000256" key="1">
    <source>
        <dbReference type="SAM" id="MobiDB-lite"/>
    </source>
</evidence>
<name>A0AAV0I1L9_9ROSI</name>
<comment type="caution">
    <text evidence="2">The sequence shown here is derived from an EMBL/GenBank/DDBJ whole genome shotgun (WGS) entry which is preliminary data.</text>
</comment>
<protein>
    <recommendedName>
        <fullName evidence="4">Myb-like domain-containing protein</fullName>
    </recommendedName>
</protein>
<evidence type="ECO:0008006" key="4">
    <source>
        <dbReference type="Google" id="ProtNLM"/>
    </source>
</evidence>
<reference evidence="2" key="1">
    <citation type="submission" date="2022-08" db="EMBL/GenBank/DDBJ databases">
        <authorList>
            <person name="Gutierrez-Valencia J."/>
        </authorList>
    </citation>
    <scope>NUCLEOTIDE SEQUENCE</scope>
</reference>
<dbReference type="EMBL" id="CAMGYJ010000003">
    <property type="protein sequence ID" value="CAI0390832.1"/>
    <property type="molecule type" value="Genomic_DNA"/>
</dbReference>
<keyword evidence="3" id="KW-1185">Reference proteome</keyword>
<evidence type="ECO:0000313" key="2">
    <source>
        <dbReference type="EMBL" id="CAI0390832.1"/>
    </source>
</evidence>
<dbReference type="Proteomes" id="UP001154282">
    <property type="component" value="Unassembled WGS sequence"/>
</dbReference>
<organism evidence="2 3">
    <name type="scientific">Linum tenue</name>
    <dbReference type="NCBI Taxonomy" id="586396"/>
    <lineage>
        <taxon>Eukaryota</taxon>
        <taxon>Viridiplantae</taxon>
        <taxon>Streptophyta</taxon>
        <taxon>Embryophyta</taxon>
        <taxon>Tracheophyta</taxon>
        <taxon>Spermatophyta</taxon>
        <taxon>Magnoliopsida</taxon>
        <taxon>eudicotyledons</taxon>
        <taxon>Gunneridae</taxon>
        <taxon>Pentapetalae</taxon>
        <taxon>rosids</taxon>
        <taxon>fabids</taxon>
        <taxon>Malpighiales</taxon>
        <taxon>Linaceae</taxon>
        <taxon>Linum</taxon>
    </lineage>
</organism>